<dbReference type="Gene3D" id="1.10.510.10">
    <property type="entry name" value="Transferase(Phosphotransferase) domain 1"/>
    <property type="match status" value="1"/>
</dbReference>
<evidence type="ECO:0000313" key="12">
    <source>
        <dbReference type="Proteomes" id="UP000054007"/>
    </source>
</evidence>
<evidence type="ECO:0000256" key="6">
    <source>
        <dbReference type="ARBA" id="ARBA00022840"/>
    </source>
</evidence>
<sequence length="391" mass="42644">MASAELCQDDFHFSSMETTEDMTRYVPGGYHPVIIGQHITNGASSYRIMHKLGFGSYATVWLAEKSNEPRSFVAMKITTADSASSSEADWLRRIQNAESSNIIELIDAFDLQGPNGIHSVLVTDVVAPVLSHPTSARWCKAVARGLAHAVKQLHASGIVHGDLHLGNVGIGLPQLADQDPDDVMQDLDTPEVTLVLTSDPRKQTPSLPAYVVAPCNLAAYSRRIPSSAQPQVKIFDFGNAHENGAPPVAFQCALEACSPEVVFARAVEKVGNPLIDTPSDVWALGAMIFELVTGSSLCRGLGMSALPVRMVEMTGTIPSHWQTWWNSLPRSPLDADAWWAQRRNQLVSRCADERDGDALLSMLRRVLVLDPAKRPSSAEVCHELWLEETMG</sequence>
<dbReference type="InterPro" id="IPR011009">
    <property type="entry name" value="Kinase-like_dom_sf"/>
</dbReference>
<dbReference type="EMBL" id="KN880495">
    <property type="protein sequence ID" value="KIY68803.1"/>
    <property type="molecule type" value="Genomic_DNA"/>
</dbReference>
<evidence type="ECO:0000259" key="10">
    <source>
        <dbReference type="PROSITE" id="PS50011"/>
    </source>
</evidence>
<dbReference type="GO" id="GO:0005634">
    <property type="term" value="C:nucleus"/>
    <property type="evidence" value="ECO:0007669"/>
    <property type="project" value="TreeGrafter"/>
</dbReference>
<dbReference type="Proteomes" id="UP000054007">
    <property type="component" value="Unassembled WGS sequence"/>
</dbReference>
<keyword evidence="4 9" id="KW-0547">Nucleotide-binding</keyword>
<evidence type="ECO:0000256" key="2">
    <source>
        <dbReference type="ARBA" id="ARBA00022527"/>
    </source>
</evidence>
<evidence type="ECO:0000256" key="8">
    <source>
        <dbReference type="ARBA" id="ARBA00048679"/>
    </source>
</evidence>
<dbReference type="PANTHER" id="PTHR47634">
    <property type="entry name" value="PROTEIN KINASE DOMAIN-CONTAINING PROTEIN-RELATED"/>
    <property type="match status" value="1"/>
</dbReference>
<comment type="catalytic activity">
    <reaction evidence="8">
        <text>L-seryl-[protein] + ATP = O-phospho-L-seryl-[protein] + ADP + H(+)</text>
        <dbReference type="Rhea" id="RHEA:17989"/>
        <dbReference type="Rhea" id="RHEA-COMP:9863"/>
        <dbReference type="Rhea" id="RHEA-COMP:11604"/>
        <dbReference type="ChEBI" id="CHEBI:15378"/>
        <dbReference type="ChEBI" id="CHEBI:29999"/>
        <dbReference type="ChEBI" id="CHEBI:30616"/>
        <dbReference type="ChEBI" id="CHEBI:83421"/>
        <dbReference type="ChEBI" id="CHEBI:456216"/>
        <dbReference type="EC" id="2.7.11.1"/>
    </reaction>
</comment>
<dbReference type="SUPFAM" id="SSF56112">
    <property type="entry name" value="Protein kinase-like (PK-like)"/>
    <property type="match status" value="1"/>
</dbReference>
<evidence type="ECO:0000256" key="1">
    <source>
        <dbReference type="ARBA" id="ARBA00012513"/>
    </source>
</evidence>
<evidence type="ECO:0000256" key="5">
    <source>
        <dbReference type="ARBA" id="ARBA00022777"/>
    </source>
</evidence>
<dbReference type="GO" id="GO:0050684">
    <property type="term" value="P:regulation of mRNA processing"/>
    <property type="evidence" value="ECO:0007669"/>
    <property type="project" value="TreeGrafter"/>
</dbReference>
<dbReference type="GO" id="GO:0000245">
    <property type="term" value="P:spliceosomal complex assembly"/>
    <property type="evidence" value="ECO:0007669"/>
    <property type="project" value="TreeGrafter"/>
</dbReference>
<dbReference type="InterPro" id="IPR051334">
    <property type="entry name" value="SRPK"/>
</dbReference>
<name>A0A0D7BEA7_9AGAR</name>
<dbReference type="Gene3D" id="3.30.200.20">
    <property type="entry name" value="Phosphorylase Kinase, domain 1"/>
    <property type="match status" value="1"/>
</dbReference>
<keyword evidence="6 9" id="KW-0067">ATP-binding</keyword>
<dbReference type="PROSITE" id="PS50011">
    <property type="entry name" value="PROTEIN_KINASE_DOM"/>
    <property type="match status" value="1"/>
</dbReference>
<keyword evidence="5 11" id="KW-0418">Kinase</keyword>
<dbReference type="GO" id="GO:0005524">
    <property type="term" value="F:ATP binding"/>
    <property type="evidence" value="ECO:0007669"/>
    <property type="project" value="UniProtKB-UniRule"/>
</dbReference>
<feature type="binding site" evidence="9">
    <location>
        <position position="76"/>
    </location>
    <ligand>
        <name>ATP</name>
        <dbReference type="ChEBI" id="CHEBI:30616"/>
    </ligand>
</feature>
<accession>A0A0D7BEA7</accession>
<evidence type="ECO:0000256" key="3">
    <source>
        <dbReference type="ARBA" id="ARBA00022679"/>
    </source>
</evidence>
<dbReference type="Pfam" id="PF00069">
    <property type="entry name" value="Pkinase"/>
    <property type="match status" value="2"/>
</dbReference>
<dbReference type="PROSITE" id="PS00107">
    <property type="entry name" value="PROTEIN_KINASE_ATP"/>
    <property type="match status" value="1"/>
</dbReference>
<gene>
    <name evidence="11" type="ORF">CYLTODRAFT_350746</name>
</gene>
<keyword evidence="12" id="KW-1185">Reference proteome</keyword>
<dbReference type="GO" id="GO:0004674">
    <property type="term" value="F:protein serine/threonine kinase activity"/>
    <property type="evidence" value="ECO:0007669"/>
    <property type="project" value="UniProtKB-KW"/>
</dbReference>
<evidence type="ECO:0000256" key="7">
    <source>
        <dbReference type="ARBA" id="ARBA00047899"/>
    </source>
</evidence>
<protein>
    <recommendedName>
        <fullName evidence="1">non-specific serine/threonine protein kinase</fullName>
        <ecNumber evidence="1">2.7.11.1</ecNumber>
    </recommendedName>
</protein>
<dbReference type="STRING" id="1314674.A0A0D7BEA7"/>
<dbReference type="GO" id="GO:0005737">
    <property type="term" value="C:cytoplasm"/>
    <property type="evidence" value="ECO:0007669"/>
    <property type="project" value="TreeGrafter"/>
</dbReference>
<feature type="domain" description="Protein kinase" evidence="10">
    <location>
        <begin position="46"/>
        <end position="386"/>
    </location>
</feature>
<proteinExistence type="predicted"/>
<dbReference type="OrthoDB" id="5979581at2759"/>
<comment type="catalytic activity">
    <reaction evidence="7">
        <text>L-threonyl-[protein] + ATP = O-phospho-L-threonyl-[protein] + ADP + H(+)</text>
        <dbReference type="Rhea" id="RHEA:46608"/>
        <dbReference type="Rhea" id="RHEA-COMP:11060"/>
        <dbReference type="Rhea" id="RHEA-COMP:11605"/>
        <dbReference type="ChEBI" id="CHEBI:15378"/>
        <dbReference type="ChEBI" id="CHEBI:30013"/>
        <dbReference type="ChEBI" id="CHEBI:30616"/>
        <dbReference type="ChEBI" id="CHEBI:61977"/>
        <dbReference type="ChEBI" id="CHEBI:456216"/>
        <dbReference type="EC" id="2.7.11.1"/>
    </reaction>
</comment>
<evidence type="ECO:0000256" key="9">
    <source>
        <dbReference type="PROSITE-ProRule" id="PRU10141"/>
    </source>
</evidence>
<keyword evidence="3" id="KW-0808">Transferase</keyword>
<keyword evidence="2" id="KW-0723">Serine/threonine-protein kinase</keyword>
<dbReference type="InterPro" id="IPR017441">
    <property type="entry name" value="Protein_kinase_ATP_BS"/>
</dbReference>
<evidence type="ECO:0000256" key="4">
    <source>
        <dbReference type="ARBA" id="ARBA00022741"/>
    </source>
</evidence>
<evidence type="ECO:0000313" key="11">
    <source>
        <dbReference type="EMBL" id="KIY68803.1"/>
    </source>
</evidence>
<dbReference type="InterPro" id="IPR000719">
    <property type="entry name" value="Prot_kinase_dom"/>
</dbReference>
<dbReference type="EC" id="2.7.11.1" evidence="1"/>
<organism evidence="11 12">
    <name type="scientific">Cylindrobasidium torrendii FP15055 ss-10</name>
    <dbReference type="NCBI Taxonomy" id="1314674"/>
    <lineage>
        <taxon>Eukaryota</taxon>
        <taxon>Fungi</taxon>
        <taxon>Dikarya</taxon>
        <taxon>Basidiomycota</taxon>
        <taxon>Agaricomycotina</taxon>
        <taxon>Agaricomycetes</taxon>
        <taxon>Agaricomycetidae</taxon>
        <taxon>Agaricales</taxon>
        <taxon>Marasmiineae</taxon>
        <taxon>Physalacriaceae</taxon>
        <taxon>Cylindrobasidium</taxon>
    </lineage>
</organism>
<reference evidence="11 12" key="1">
    <citation type="journal article" date="2015" name="Fungal Genet. Biol.">
        <title>Evolution of novel wood decay mechanisms in Agaricales revealed by the genome sequences of Fistulina hepatica and Cylindrobasidium torrendii.</title>
        <authorList>
            <person name="Floudas D."/>
            <person name="Held B.W."/>
            <person name="Riley R."/>
            <person name="Nagy L.G."/>
            <person name="Koehler G."/>
            <person name="Ransdell A.S."/>
            <person name="Younus H."/>
            <person name="Chow J."/>
            <person name="Chiniquy J."/>
            <person name="Lipzen A."/>
            <person name="Tritt A."/>
            <person name="Sun H."/>
            <person name="Haridas S."/>
            <person name="LaButti K."/>
            <person name="Ohm R.A."/>
            <person name="Kues U."/>
            <person name="Blanchette R.A."/>
            <person name="Grigoriev I.V."/>
            <person name="Minto R.E."/>
            <person name="Hibbett D.S."/>
        </authorList>
    </citation>
    <scope>NUCLEOTIDE SEQUENCE [LARGE SCALE GENOMIC DNA]</scope>
    <source>
        <strain evidence="11 12">FP15055 ss-10</strain>
    </source>
</reference>
<dbReference type="SMART" id="SM00220">
    <property type="entry name" value="S_TKc"/>
    <property type="match status" value="1"/>
</dbReference>
<dbReference type="PANTHER" id="PTHR47634:SF9">
    <property type="entry name" value="PROTEIN KINASE DOMAIN-CONTAINING PROTEIN-RELATED"/>
    <property type="match status" value="1"/>
</dbReference>
<dbReference type="AlphaFoldDB" id="A0A0D7BEA7"/>